<evidence type="ECO:0000313" key="4">
    <source>
        <dbReference type="EMBL" id="APF20734.1"/>
    </source>
</evidence>
<dbReference type="eggNOG" id="COG2956">
    <property type="taxonomic scope" value="Bacteria"/>
</dbReference>
<dbReference type="RefSeq" id="WP_006927798.1">
    <property type="nucleotide sequence ID" value="NZ_CM001402.1"/>
</dbReference>
<evidence type="ECO:0000256" key="2">
    <source>
        <dbReference type="SAM" id="Coils"/>
    </source>
</evidence>
<feature type="repeat" description="TPR" evidence="1">
    <location>
        <begin position="958"/>
        <end position="991"/>
    </location>
</feature>
<dbReference type="PANTHER" id="PTHR12558">
    <property type="entry name" value="CELL DIVISION CYCLE 16,23,27"/>
    <property type="match status" value="1"/>
</dbReference>
<dbReference type="SMART" id="SM00386">
    <property type="entry name" value="HAT"/>
    <property type="match status" value="9"/>
</dbReference>
<dbReference type="Proteomes" id="UP000183868">
    <property type="component" value="Chromosome"/>
</dbReference>
<evidence type="ECO:0000313" key="6">
    <source>
        <dbReference type="Proteomes" id="UP000004671"/>
    </source>
</evidence>
<dbReference type="Pfam" id="PF25064">
    <property type="entry name" value="ARM_TT21_5th"/>
    <property type="match status" value="1"/>
</dbReference>
<dbReference type="Pfam" id="PF13181">
    <property type="entry name" value="TPR_8"/>
    <property type="match status" value="1"/>
</dbReference>
<feature type="coiled-coil region" evidence="2">
    <location>
        <begin position="347"/>
        <end position="374"/>
    </location>
</feature>
<dbReference type="InParanoid" id="H1XX30"/>
<dbReference type="Gene3D" id="1.25.40.10">
    <property type="entry name" value="Tetratricopeptide repeat domain"/>
    <property type="match status" value="5"/>
</dbReference>
<dbReference type="PROSITE" id="PS00018">
    <property type="entry name" value="EF_HAND_1"/>
    <property type="match status" value="1"/>
</dbReference>
<dbReference type="STRING" id="880073.Cabys_3989"/>
<dbReference type="Pfam" id="PF14559">
    <property type="entry name" value="TPR_19"/>
    <property type="match status" value="1"/>
</dbReference>
<dbReference type="PROSITE" id="PS50005">
    <property type="entry name" value="TPR"/>
    <property type="match status" value="5"/>
</dbReference>
<dbReference type="HOGENOM" id="CLU_244596_0_0_0"/>
<dbReference type="SUPFAM" id="SSF48452">
    <property type="entry name" value="TPR-like"/>
    <property type="match status" value="4"/>
</dbReference>
<dbReference type="eggNOG" id="COG0457">
    <property type="taxonomic scope" value="Bacteria"/>
</dbReference>
<evidence type="ECO:0000256" key="1">
    <source>
        <dbReference type="PROSITE-ProRule" id="PRU00339"/>
    </source>
</evidence>
<feature type="repeat" description="TPR" evidence="1">
    <location>
        <begin position="789"/>
        <end position="822"/>
    </location>
</feature>
<feature type="repeat" description="TPR" evidence="1">
    <location>
        <begin position="652"/>
        <end position="685"/>
    </location>
</feature>
<reference evidence="5 6" key="1">
    <citation type="submission" date="2011-09" db="EMBL/GenBank/DDBJ databases">
        <title>The permanent draft genome of Caldithrix abyssi DSM 13497.</title>
        <authorList>
            <consortium name="US DOE Joint Genome Institute (JGI-PGF)"/>
            <person name="Lucas S."/>
            <person name="Han J."/>
            <person name="Lapidus A."/>
            <person name="Bruce D."/>
            <person name="Goodwin L."/>
            <person name="Pitluck S."/>
            <person name="Peters L."/>
            <person name="Kyrpides N."/>
            <person name="Mavromatis K."/>
            <person name="Ivanova N."/>
            <person name="Mikhailova N."/>
            <person name="Chertkov O."/>
            <person name="Detter J.C."/>
            <person name="Tapia R."/>
            <person name="Han C."/>
            <person name="Land M."/>
            <person name="Hauser L."/>
            <person name="Markowitz V."/>
            <person name="Cheng J.-F."/>
            <person name="Hugenholtz P."/>
            <person name="Woyke T."/>
            <person name="Wu D."/>
            <person name="Spring S."/>
            <person name="Brambilla E."/>
            <person name="Klenk H.-P."/>
            <person name="Eisen J.A."/>
        </authorList>
    </citation>
    <scope>NUCLEOTIDE SEQUENCE [LARGE SCALE GENOMIC DNA]</scope>
    <source>
        <strain evidence="5 6">DSM 13497</strain>
    </source>
</reference>
<keyword evidence="2" id="KW-0175">Coiled coil</keyword>
<evidence type="ECO:0000313" key="5">
    <source>
        <dbReference type="EMBL" id="EHO40767.1"/>
    </source>
</evidence>
<accession>H1XX30</accession>
<dbReference type="InterPro" id="IPR011990">
    <property type="entry name" value="TPR-like_helical_dom_sf"/>
</dbReference>
<dbReference type="OrthoDB" id="2080803at2"/>
<dbReference type="InterPro" id="IPR019734">
    <property type="entry name" value="TPR_rpt"/>
</dbReference>
<protein>
    <submittedName>
        <fullName evidence="5">Peptidase C14 caspase catalytic subunit p20</fullName>
    </submittedName>
    <submittedName>
        <fullName evidence="4">Tetratricopeptide repeat-containing protein</fullName>
    </submittedName>
</protein>
<dbReference type="PaxDb" id="880073-Calab_1139"/>
<evidence type="ECO:0000259" key="3">
    <source>
        <dbReference type="Pfam" id="PF25064"/>
    </source>
</evidence>
<proteinExistence type="predicted"/>
<dbReference type="InterPro" id="IPR056835">
    <property type="entry name" value="ARM_TT21_5th"/>
</dbReference>
<feature type="repeat" description="TPR" evidence="1">
    <location>
        <begin position="510"/>
        <end position="543"/>
    </location>
</feature>
<gene>
    <name evidence="4" type="ORF">Cabys_3989</name>
    <name evidence="5" type="ORF">Calab_1139</name>
</gene>
<reference evidence="4 7" key="2">
    <citation type="submission" date="2016-11" db="EMBL/GenBank/DDBJ databases">
        <title>Genomic analysis of Caldithrix abyssi and proposal of a novel bacterial phylum Caldithrichaeota.</title>
        <authorList>
            <person name="Kublanov I."/>
            <person name="Sigalova O."/>
            <person name="Gavrilov S."/>
            <person name="Lebedinsky A."/>
            <person name="Ivanova N."/>
            <person name="Daum C."/>
            <person name="Reddy T."/>
            <person name="Klenk H.P."/>
            <person name="Goker M."/>
            <person name="Reva O."/>
            <person name="Miroshnichenko M."/>
            <person name="Kyprides N."/>
            <person name="Woyke T."/>
            <person name="Gelfand M."/>
        </authorList>
    </citation>
    <scope>NUCLEOTIDE SEQUENCE [LARGE SCALE GENOMIC DNA]</scope>
    <source>
        <strain evidence="4 7">LF13</strain>
    </source>
</reference>
<organism evidence="5 6">
    <name type="scientific">Caldithrix abyssi DSM 13497</name>
    <dbReference type="NCBI Taxonomy" id="880073"/>
    <lineage>
        <taxon>Bacteria</taxon>
        <taxon>Pseudomonadati</taxon>
        <taxon>Calditrichota</taxon>
        <taxon>Calditrichia</taxon>
        <taxon>Calditrichales</taxon>
        <taxon>Calditrichaceae</taxon>
        <taxon>Caldithrix</taxon>
    </lineage>
</organism>
<dbReference type="SMART" id="SM00028">
    <property type="entry name" value="TPR"/>
    <property type="match status" value="15"/>
</dbReference>
<dbReference type="GO" id="GO:0006396">
    <property type="term" value="P:RNA processing"/>
    <property type="evidence" value="ECO:0007669"/>
    <property type="project" value="InterPro"/>
</dbReference>
<dbReference type="Proteomes" id="UP000004671">
    <property type="component" value="Chromosome"/>
</dbReference>
<keyword evidence="6" id="KW-1185">Reference proteome</keyword>
<feature type="domain" description="Tetratricopeptide repeat protein 21A/21B fifth ARM repeats" evidence="3">
    <location>
        <begin position="656"/>
        <end position="752"/>
    </location>
</feature>
<keyword evidence="1" id="KW-0802">TPR repeat</keyword>
<dbReference type="Gene3D" id="3.40.50.1460">
    <property type="match status" value="1"/>
</dbReference>
<dbReference type="GO" id="GO:0051301">
    <property type="term" value="P:cell division"/>
    <property type="evidence" value="ECO:0007669"/>
    <property type="project" value="TreeGrafter"/>
</dbReference>
<dbReference type="EMBL" id="CM001402">
    <property type="protein sequence ID" value="EHO40767.1"/>
    <property type="molecule type" value="Genomic_DNA"/>
</dbReference>
<name>H1XX30_CALAY</name>
<dbReference type="PANTHER" id="PTHR12558:SF13">
    <property type="entry name" value="CELL DIVISION CYCLE PROTEIN 27 HOMOLOG"/>
    <property type="match status" value="1"/>
</dbReference>
<dbReference type="InterPro" id="IPR018247">
    <property type="entry name" value="EF_Hand_1_Ca_BS"/>
</dbReference>
<dbReference type="KEGG" id="caby:Cabys_3989"/>
<dbReference type="InterPro" id="IPR003107">
    <property type="entry name" value="HAT"/>
</dbReference>
<feature type="repeat" description="TPR" evidence="1">
    <location>
        <begin position="307"/>
        <end position="340"/>
    </location>
</feature>
<sequence>MVNKIILGIFICVISVLGNIQQKLIEARAAERNHDYSAAIKLYQQVLMAEFTSKEAWQGLLRTEAAKEVQALKLPRDSDTWSHQAGKIYLKYYQYPTAIHFLQKAYQTQKKQNYLFDLATAYLKAGFNNKCISILNAEAQKHSNDGLYLKGIAEFYFKNRLYGQAAKFFEQSLKFKIQSDTLYTQYARCLENLGRLEEAEKLFEKGVKQFKTPFIYTEFTRFFIRANQFEKALKIAEKSEDEFNTVEVYLKLKGRPAVIEYFRQLQKKNPYHLAYYIWIAELYSLEQQYQQAEKVLKEGLIRFPTNEQMWESLAKVYTNLEEFDRALDVYKKRLPQNTPNLKQQLRLYLLKKDLKNAQKIINQLKTQKALSDQELAGMYEKNFPVKAEEIYSALLKTTPQDARLLNQYFNFLKKQRNYDRAIHLVLQHAPQNVSWLIQNGSAILRFLCLNGYGEKATELAHQFILAQENWKNILSPQVYQPYLTTLRWTGANREYFVFLEILLEFDPDNHALYQEIAQLYEQNENWKEALYYYRKLLKENPHDVFLRYKMATMYAKMDQRQRGLQVLGKSISTQKRSPLELYYLSRFYYEQGYFEQALAIINQIVGKKISPEAYFDDPYGFELKTEILEASGKLTDAFNTLEQYVREFPNELQSHQLLAEYLYRHGDFMRAEAEYKKIFQLNPQNFTVLRRIALCMVYQNKVKEAYHFLEEQIKASPYINEEDIDYYKGYVAHIMNDYPTALRYYQTALQKNANNSHILLLQGILYEETEELEAALRVFKTALARDSAFTRYDKLGDIYRHMHDYKKALNYYALYRNVRPNDLSVFPSIAICYKGLGNEEEIYNLIGMLQSFPESPERALQEARLYELLENFVVAERNYLRSILLQSGVTPALRSLAQLYIKMGNFLEAEVWTRKYFEAAPQSPYNMDLMGAYYMESQDFISAEYWFRKINNDIPWYYFARNNLGLVYLHKGDYQKAREILKELSATHPEHSAFRRNLALCEIRLNNLSDANSIYSNLIKERPYNLKNYIEYVRFMLFFKNDVRRARDVLNRALKMAPHNKELKALDYLLMAYEGKAKQAISGLLDLQTYYNDNNRHAQGTLALYLSLAYEKNKDIKTRNEYLAIAQKMDPNDFWIDEIHARKAIPLKVVAISEKPEVIAAQQKQGLMDTFQKYEDRFTSLELNDRFSLSQVSTEKVKEKIDKQSEFDVSIAPDNLRHTAGLKLIQAPKIIITAPKDGHHTRASSINVEGFITQGKKPVAFDLNGKKITEYGKNVKIQKMPDPETYPNAIPFRVTDFPLVPGANFLTVHAKFKDNYETQSTIRVGRIAKLLYAFETIPKRAKGVNRWALIVSNEDYEDPRIQDLPNAQYDVDAFKRFLTASNGLDIPESNILTLSLSTGIQPTRSAVIDGIKTIARYVEPQDEVIIFYVGNALIINNGSGSQQSFTFLMQDSQIDKLYSTGINMEFFHLICKSIPAYKVSCFLEANLFENNSNRLEKLTALSPIKFDFADNNKEPYVNILIMGNGLTTTPSNAAKPSRFTSNLIKALKGAADSNKDKKITFDEIFNYLKARIRNHEIVLGNFQHKMTLFGLQN</sequence>
<dbReference type="EMBL" id="CP018099">
    <property type="protein sequence ID" value="APF20734.1"/>
    <property type="molecule type" value="Genomic_DNA"/>
</dbReference>
<evidence type="ECO:0000313" key="7">
    <source>
        <dbReference type="Proteomes" id="UP000183868"/>
    </source>
</evidence>